<protein>
    <submittedName>
        <fullName evidence="1">Uncharacterized protein</fullName>
    </submittedName>
</protein>
<organism evidence="1">
    <name type="scientific">Anguilla anguilla</name>
    <name type="common">European freshwater eel</name>
    <name type="synonym">Muraena anguilla</name>
    <dbReference type="NCBI Taxonomy" id="7936"/>
    <lineage>
        <taxon>Eukaryota</taxon>
        <taxon>Metazoa</taxon>
        <taxon>Chordata</taxon>
        <taxon>Craniata</taxon>
        <taxon>Vertebrata</taxon>
        <taxon>Euteleostomi</taxon>
        <taxon>Actinopterygii</taxon>
        <taxon>Neopterygii</taxon>
        <taxon>Teleostei</taxon>
        <taxon>Anguilliformes</taxon>
        <taxon>Anguillidae</taxon>
        <taxon>Anguilla</taxon>
    </lineage>
</organism>
<dbReference type="EMBL" id="GBXM01060675">
    <property type="protein sequence ID" value="JAH47902.1"/>
    <property type="molecule type" value="Transcribed_RNA"/>
</dbReference>
<dbReference type="AlphaFoldDB" id="A0A0E9T354"/>
<name>A0A0E9T354_ANGAN</name>
<proteinExistence type="predicted"/>
<reference evidence="1" key="2">
    <citation type="journal article" date="2015" name="Fish Shellfish Immunol.">
        <title>Early steps in the European eel (Anguilla anguilla)-Vibrio vulnificus interaction in the gills: Role of the RtxA13 toxin.</title>
        <authorList>
            <person name="Callol A."/>
            <person name="Pajuelo D."/>
            <person name="Ebbesson L."/>
            <person name="Teles M."/>
            <person name="MacKenzie S."/>
            <person name="Amaro C."/>
        </authorList>
    </citation>
    <scope>NUCLEOTIDE SEQUENCE</scope>
</reference>
<sequence>MFRDLLTALKSRLETLNSSSSWQPFSFS</sequence>
<accession>A0A0E9T354</accession>
<reference evidence="1" key="1">
    <citation type="submission" date="2014-11" db="EMBL/GenBank/DDBJ databases">
        <authorList>
            <person name="Amaro Gonzalez C."/>
        </authorList>
    </citation>
    <scope>NUCLEOTIDE SEQUENCE</scope>
</reference>
<evidence type="ECO:0000313" key="1">
    <source>
        <dbReference type="EMBL" id="JAH47902.1"/>
    </source>
</evidence>